<name>A0A0P4QZM6_9ACTN</name>
<evidence type="ECO:0000313" key="2">
    <source>
        <dbReference type="Proteomes" id="UP000048965"/>
    </source>
</evidence>
<dbReference type="RefSeq" id="WP_181018508.1">
    <property type="nucleotide sequence ID" value="NZ_BBNO01000001.1"/>
</dbReference>
<dbReference type="AlphaFoldDB" id="A0A0P4QZM6"/>
<keyword evidence="2" id="KW-1185">Reference proteome</keyword>
<evidence type="ECO:0000313" key="1">
    <source>
        <dbReference type="EMBL" id="GAO05905.1"/>
    </source>
</evidence>
<gene>
    <name evidence="1" type="ORF">TPA0598_01_02740</name>
</gene>
<accession>A0A0P4QZM6</accession>
<proteinExistence type="predicted"/>
<reference evidence="1 2" key="2">
    <citation type="journal article" date="2015" name="Stand. Genomic Sci.">
        <title>Draft genome sequence of marine-derived Streptomyces sp. TP-A0598, a producer of anti-MRSA antibiotic lydicamycins.</title>
        <authorList>
            <person name="Komaki H."/>
            <person name="Ichikawa N."/>
            <person name="Hosoyama A."/>
            <person name="Fujita N."/>
            <person name="Igarashi Y."/>
        </authorList>
    </citation>
    <scope>NUCLEOTIDE SEQUENCE [LARGE SCALE GENOMIC DNA]</scope>
    <source>
        <strain evidence="1 2">NBRC 110027</strain>
    </source>
</reference>
<protein>
    <submittedName>
        <fullName evidence="1">Uncharacterized protein</fullName>
    </submittedName>
</protein>
<dbReference type="EMBL" id="BBNO01000001">
    <property type="protein sequence ID" value="GAO05905.1"/>
    <property type="molecule type" value="Genomic_DNA"/>
</dbReference>
<reference evidence="2" key="1">
    <citation type="submission" date="2014-09" db="EMBL/GenBank/DDBJ databases">
        <title>Whole genome shotgun sequence of Streptomyces sp. NBRC 110027.</title>
        <authorList>
            <person name="Komaki H."/>
            <person name="Ichikawa N."/>
            <person name="Katano-Makiyama Y."/>
            <person name="Hosoyama A."/>
            <person name="Hashimoto M."/>
            <person name="Uohara A."/>
            <person name="Kitahashi Y."/>
            <person name="Ohji S."/>
            <person name="Kimura A."/>
            <person name="Yamazoe A."/>
            <person name="Igarashi Y."/>
            <person name="Fujita N."/>
        </authorList>
    </citation>
    <scope>NUCLEOTIDE SEQUENCE [LARGE SCALE GENOMIC DNA]</scope>
    <source>
        <strain evidence="2">NBRC 110027</strain>
    </source>
</reference>
<sequence length="57" mass="6268">MYAATSHRTAPLRAVSARAPVATHRSRLRAALLRQWREAQRCAAMNVPAGTVKRGRA</sequence>
<dbReference type="Proteomes" id="UP000048965">
    <property type="component" value="Unassembled WGS sequence"/>
</dbReference>
<organism evidence="1 2">
    <name type="scientific">Streptomyces lydicamycinicus</name>
    <dbReference type="NCBI Taxonomy" id="1546107"/>
    <lineage>
        <taxon>Bacteria</taxon>
        <taxon>Bacillati</taxon>
        <taxon>Actinomycetota</taxon>
        <taxon>Actinomycetes</taxon>
        <taxon>Kitasatosporales</taxon>
        <taxon>Streptomycetaceae</taxon>
        <taxon>Streptomyces</taxon>
    </lineage>
</organism>
<comment type="caution">
    <text evidence="1">The sequence shown here is derived from an EMBL/GenBank/DDBJ whole genome shotgun (WGS) entry which is preliminary data.</text>
</comment>